<keyword evidence="1" id="KW-0472">Membrane</keyword>
<name>A0A507EMT5_9FUNG</name>
<evidence type="ECO:0000313" key="3">
    <source>
        <dbReference type="Proteomes" id="UP000320333"/>
    </source>
</evidence>
<keyword evidence="1" id="KW-0812">Transmembrane</keyword>
<evidence type="ECO:0000313" key="2">
    <source>
        <dbReference type="EMBL" id="TPX64647.1"/>
    </source>
</evidence>
<evidence type="ECO:0008006" key="4">
    <source>
        <dbReference type="Google" id="ProtNLM"/>
    </source>
</evidence>
<evidence type="ECO:0000256" key="1">
    <source>
        <dbReference type="SAM" id="Phobius"/>
    </source>
</evidence>
<reference evidence="2 3" key="1">
    <citation type="journal article" date="2019" name="Sci. Rep.">
        <title>Comparative genomics of chytrid fungi reveal insights into the obligate biotrophic and pathogenic lifestyle of Synchytrium endobioticum.</title>
        <authorList>
            <person name="van de Vossenberg B.T.L.H."/>
            <person name="Warris S."/>
            <person name="Nguyen H.D.T."/>
            <person name="van Gent-Pelzer M.P.E."/>
            <person name="Joly D.L."/>
            <person name="van de Geest H.C."/>
            <person name="Bonants P.J.M."/>
            <person name="Smith D.S."/>
            <person name="Levesque C.A."/>
            <person name="van der Lee T.A.J."/>
        </authorList>
    </citation>
    <scope>NUCLEOTIDE SEQUENCE [LARGE SCALE GENOMIC DNA]</scope>
    <source>
        <strain evidence="2 3">CBS 675.73</strain>
    </source>
</reference>
<dbReference type="AlphaFoldDB" id="A0A507EMT5"/>
<gene>
    <name evidence="2" type="ORF">CcCBS67573_g08358</name>
</gene>
<dbReference type="OrthoDB" id="2094811at2759"/>
<protein>
    <recommendedName>
        <fullName evidence="4">Bacterial Pleckstrin homology domain-containing protein</fullName>
    </recommendedName>
</protein>
<feature type="transmembrane region" description="Helical" evidence="1">
    <location>
        <begin position="12"/>
        <end position="34"/>
    </location>
</feature>
<sequence>MPHLDFDHINQTLVVSLSTAETFLALFGTIVIPFSQIRSVRALPGEAYSHFKGMGVYIPGVMNFATLNRTMNGKPEIYLYSSPLKTVGIDLAGHSHFEKVFIEVPDLTPQQVVQLIMEEAGLSDPKKEA</sequence>
<accession>A0A507EMT5</accession>
<proteinExistence type="predicted"/>
<dbReference type="Proteomes" id="UP000320333">
    <property type="component" value="Unassembled WGS sequence"/>
</dbReference>
<keyword evidence="3" id="KW-1185">Reference proteome</keyword>
<dbReference type="EMBL" id="QEAP01000535">
    <property type="protein sequence ID" value="TPX64647.1"/>
    <property type="molecule type" value="Genomic_DNA"/>
</dbReference>
<organism evidence="2 3">
    <name type="scientific">Chytriomyces confervae</name>
    <dbReference type="NCBI Taxonomy" id="246404"/>
    <lineage>
        <taxon>Eukaryota</taxon>
        <taxon>Fungi</taxon>
        <taxon>Fungi incertae sedis</taxon>
        <taxon>Chytridiomycota</taxon>
        <taxon>Chytridiomycota incertae sedis</taxon>
        <taxon>Chytridiomycetes</taxon>
        <taxon>Chytridiales</taxon>
        <taxon>Chytriomycetaceae</taxon>
        <taxon>Chytriomyces</taxon>
    </lineage>
</organism>
<comment type="caution">
    <text evidence="2">The sequence shown here is derived from an EMBL/GenBank/DDBJ whole genome shotgun (WGS) entry which is preliminary data.</text>
</comment>
<keyword evidence="1" id="KW-1133">Transmembrane helix</keyword>